<evidence type="ECO:0000313" key="2">
    <source>
        <dbReference type="Proteomes" id="UP000251205"/>
    </source>
</evidence>
<organism evidence="1 2">
    <name type="scientific">Rhizobium tropici</name>
    <dbReference type="NCBI Taxonomy" id="398"/>
    <lineage>
        <taxon>Bacteria</taxon>
        <taxon>Pseudomonadati</taxon>
        <taxon>Pseudomonadota</taxon>
        <taxon>Alphaproteobacteria</taxon>
        <taxon>Hyphomicrobiales</taxon>
        <taxon>Rhizobiaceae</taxon>
        <taxon>Rhizobium/Agrobacterium group</taxon>
        <taxon>Rhizobium</taxon>
    </lineage>
</organism>
<name>A0A329YKN0_RHITR</name>
<evidence type="ECO:0000313" key="1">
    <source>
        <dbReference type="EMBL" id="RAX41130.1"/>
    </source>
</evidence>
<evidence type="ECO:0008006" key="3">
    <source>
        <dbReference type="Google" id="ProtNLM"/>
    </source>
</evidence>
<gene>
    <name evidence="1" type="ORF">DQ393_12740</name>
</gene>
<accession>A0A329YKN0</accession>
<comment type="caution">
    <text evidence="1">The sequence shown here is derived from an EMBL/GenBank/DDBJ whole genome shotgun (WGS) entry which is preliminary data.</text>
</comment>
<dbReference type="EMBL" id="QMKK01000032">
    <property type="protein sequence ID" value="RAX41130.1"/>
    <property type="molecule type" value="Genomic_DNA"/>
</dbReference>
<dbReference type="SUPFAM" id="SSF51182">
    <property type="entry name" value="RmlC-like cupins"/>
    <property type="match status" value="1"/>
</dbReference>
<proteinExistence type="predicted"/>
<reference evidence="1 2" key="1">
    <citation type="submission" date="2018-06" db="EMBL/GenBank/DDBJ databases">
        <title>Whole Genome Sequence of an efficient microsymbiont, Rhizobium tropici.</title>
        <authorList>
            <person name="Srinivasan R."/>
            <person name="Singh H.V."/>
            <person name="Srivastava R."/>
            <person name="Kumari B."/>
            <person name="Radhakrishna A."/>
        </authorList>
    </citation>
    <scope>NUCLEOTIDE SEQUENCE [LARGE SCALE GENOMIC DNA]</scope>
    <source>
        <strain evidence="1 2">IGFRI Rhizo-19</strain>
    </source>
</reference>
<dbReference type="OrthoDB" id="9800684at2"/>
<dbReference type="RefSeq" id="WP_112342146.1">
    <property type="nucleotide sequence ID" value="NZ_QMKK01000032.1"/>
</dbReference>
<dbReference type="AlphaFoldDB" id="A0A329YKN0"/>
<protein>
    <recommendedName>
        <fullName evidence="3">Cupin domain-containing protein</fullName>
    </recommendedName>
</protein>
<dbReference type="Proteomes" id="UP000251205">
    <property type="component" value="Unassembled WGS sequence"/>
</dbReference>
<dbReference type="InterPro" id="IPR011051">
    <property type="entry name" value="RmlC_Cupin_sf"/>
</dbReference>
<sequence length="160" mass="17874">MGTATKPQSVDPNPRSHWPQDLQREFDDNILNACVGSVLVSETDRVRVWHLHIPAGKRCAFHRHQLDYFWTAHVAGRARGYYDDGRVVDVEHYKGETKHFTFGKDEHFVHSVENIGTSDLLFTTVEFKGGANPPLPVPDDVRLAQSASVGPLSRTTGVIA</sequence>
<dbReference type="Gene3D" id="2.60.120.10">
    <property type="entry name" value="Jelly Rolls"/>
    <property type="match status" value="1"/>
</dbReference>
<dbReference type="InterPro" id="IPR014710">
    <property type="entry name" value="RmlC-like_jellyroll"/>
</dbReference>